<organism evidence="1 2">
    <name type="scientific">Elysia crispata</name>
    <name type="common">lettuce slug</name>
    <dbReference type="NCBI Taxonomy" id="231223"/>
    <lineage>
        <taxon>Eukaryota</taxon>
        <taxon>Metazoa</taxon>
        <taxon>Spiralia</taxon>
        <taxon>Lophotrochozoa</taxon>
        <taxon>Mollusca</taxon>
        <taxon>Gastropoda</taxon>
        <taxon>Heterobranchia</taxon>
        <taxon>Euthyneura</taxon>
        <taxon>Panpulmonata</taxon>
        <taxon>Sacoglossa</taxon>
        <taxon>Placobranchoidea</taxon>
        <taxon>Plakobranchidae</taxon>
        <taxon>Elysia</taxon>
    </lineage>
</organism>
<name>A0AAE1D161_9GAST</name>
<protein>
    <submittedName>
        <fullName evidence="1">Uncharacterized protein</fullName>
    </submittedName>
</protein>
<dbReference type="AlphaFoldDB" id="A0AAE1D161"/>
<proteinExistence type="predicted"/>
<reference evidence="1" key="1">
    <citation type="journal article" date="2023" name="G3 (Bethesda)">
        <title>A reference genome for the long-term kleptoplast-retaining sea slug Elysia crispata morphotype clarki.</title>
        <authorList>
            <person name="Eastman K.E."/>
            <person name="Pendleton A.L."/>
            <person name="Shaikh M.A."/>
            <person name="Suttiyut T."/>
            <person name="Ogas R."/>
            <person name="Tomko P."/>
            <person name="Gavelis G."/>
            <person name="Widhalm J.R."/>
            <person name="Wisecaver J.H."/>
        </authorList>
    </citation>
    <scope>NUCLEOTIDE SEQUENCE</scope>
    <source>
        <strain evidence="1">ECLA1</strain>
    </source>
</reference>
<dbReference type="Proteomes" id="UP001283361">
    <property type="component" value="Unassembled WGS sequence"/>
</dbReference>
<evidence type="ECO:0000313" key="1">
    <source>
        <dbReference type="EMBL" id="KAK3751025.1"/>
    </source>
</evidence>
<sequence>MACSKALRLLRRDPKPTDSLFLIRCAGNHRLDNISALLPGIPEAVHRLIHGGRVWSGRMTLHLSYTLNVNTCVECHRSSA</sequence>
<dbReference type="EMBL" id="JAWDGP010005840">
    <property type="protein sequence ID" value="KAK3751025.1"/>
    <property type="molecule type" value="Genomic_DNA"/>
</dbReference>
<comment type="caution">
    <text evidence="1">The sequence shown here is derived from an EMBL/GenBank/DDBJ whole genome shotgun (WGS) entry which is preliminary data.</text>
</comment>
<accession>A0AAE1D161</accession>
<keyword evidence="2" id="KW-1185">Reference proteome</keyword>
<gene>
    <name evidence="1" type="ORF">RRG08_044603</name>
</gene>
<evidence type="ECO:0000313" key="2">
    <source>
        <dbReference type="Proteomes" id="UP001283361"/>
    </source>
</evidence>